<reference evidence="1" key="1">
    <citation type="submission" date="2021-12" db="EMBL/GenBank/DDBJ databases">
        <authorList>
            <person name="King R."/>
        </authorList>
    </citation>
    <scope>NUCLEOTIDE SEQUENCE</scope>
</reference>
<evidence type="ECO:0000313" key="1">
    <source>
        <dbReference type="EMBL" id="CAH0577759.1"/>
    </source>
</evidence>
<sequence>MDSSARSKNQRKRLQGGCCPPEYMRLLRATVRAEHSMLRAVAKCPTVGEAALRKSDLCKELLKKTSRVTGNSASFCQDPLKTHDIESYISDLKFVAFEPLDHVMAEIQRVSNTVNSVTVNQLGKNQYKSSNTRDDARVNTCCGLGRCNK</sequence>
<evidence type="ECO:0000313" key="2">
    <source>
        <dbReference type="Proteomes" id="UP001154114"/>
    </source>
</evidence>
<accession>A0A9P0BKJ1</accession>
<dbReference type="Proteomes" id="UP001154114">
    <property type="component" value="Chromosome 1"/>
</dbReference>
<keyword evidence="2" id="KW-1185">Reference proteome</keyword>
<dbReference type="AlphaFoldDB" id="A0A9P0BKJ1"/>
<gene>
    <name evidence="1" type="ORF">CINC_LOCUS147</name>
</gene>
<organism evidence="1 2">
    <name type="scientific">Chrysodeixis includens</name>
    <name type="common">Soybean looper</name>
    <name type="synonym">Pseudoplusia includens</name>
    <dbReference type="NCBI Taxonomy" id="689277"/>
    <lineage>
        <taxon>Eukaryota</taxon>
        <taxon>Metazoa</taxon>
        <taxon>Ecdysozoa</taxon>
        <taxon>Arthropoda</taxon>
        <taxon>Hexapoda</taxon>
        <taxon>Insecta</taxon>
        <taxon>Pterygota</taxon>
        <taxon>Neoptera</taxon>
        <taxon>Endopterygota</taxon>
        <taxon>Lepidoptera</taxon>
        <taxon>Glossata</taxon>
        <taxon>Ditrysia</taxon>
        <taxon>Noctuoidea</taxon>
        <taxon>Noctuidae</taxon>
        <taxon>Plusiinae</taxon>
        <taxon>Chrysodeixis</taxon>
    </lineage>
</organism>
<protein>
    <submittedName>
        <fullName evidence="1">Uncharacterized protein</fullName>
    </submittedName>
</protein>
<proteinExistence type="predicted"/>
<name>A0A9P0BKJ1_CHRIL</name>
<dbReference type="EMBL" id="LR824004">
    <property type="protein sequence ID" value="CAH0577759.1"/>
    <property type="molecule type" value="Genomic_DNA"/>
</dbReference>